<organism evidence="8 9">
    <name type="scientific">Scylla paramamosain</name>
    <name type="common">Mud crab</name>
    <dbReference type="NCBI Taxonomy" id="85552"/>
    <lineage>
        <taxon>Eukaryota</taxon>
        <taxon>Metazoa</taxon>
        <taxon>Ecdysozoa</taxon>
        <taxon>Arthropoda</taxon>
        <taxon>Crustacea</taxon>
        <taxon>Multicrustacea</taxon>
        <taxon>Malacostraca</taxon>
        <taxon>Eumalacostraca</taxon>
        <taxon>Eucarida</taxon>
        <taxon>Decapoda</taxon>
        <taxon>Pleocyemata</taxon>
        <taxon>Brachyura</taxon>
        <taxon>Eubrachyura</taxon>
        <taxon>Portunoidea</taxon>
        <taxon>Portunidae</taxon>
        <taxon>Portuninae</taxon>
        <taxon>Scylla</taxon>
    </lineage>
</organism>
<feature type="compositionally biased region" description="Basic and acidic residues" evidence="6">
    <location>
        <begin position="306"/>
        <end position="317"/>
    </location>
</feature>
<name>A0AAW0SN57_SCYPA</name>
<protein>
    <recommendedName>
        <fullName evidence="7">Homeobox domain-containing protein</fullName>
    </recommendedName>
</protein>
<dbReference type="SUPFAM" id="SSF46689">
    <property type="entry name" value="Homeodomain-like"/>
    <property type="match status" value="1"/>
</dbReference>
<dbReference type="GO" id="GO:0000981">
    <property type="term" value="F:DNA-binding transcription factor activity, RNA polymerase II-specific"/>
    <property type="evidence" value="ECO:0007669"/>
    <property type="project" value="TreeGrafter"/>
</dbReference>
<evidence type="ECO:0000256" key="5">
    <source>
        <dbReference type="RuleBase" id="RU000682"/>
    </source>
</evidence>
<keyword evidence="9" id="KW-1185">Reference proteome</keyword>
<keyword evidence="4 5" id="KW-0238">DNA-binding</keyword>
<dbReference type="CDD" id="cd00086">
    <property type="entry name" value="homeodomain"/>
    <property type="match status" value="1"/>
</dbReference>
<feature type="region of interest" description="Disordered" evidence="6">
    <location>
        <begin position="232"/>
        <end position="402"/>
    </location>
</feature>
<accession>A0AAW0SN57</accession>
<dbReference type="Proteomes" id="UP001487740">
    <property type="component" value="Unassembled WGS sequence"/>
</dbReference>
<comment type="similarity">
    <text evidence="3">Belongs to the even-skipped homeobox family.</text>
</comment>
<dbReference type="InterPro" id="IPR009057">
    <property type="entry name" value="Homeodomain-like_sf"/>
</dbReference>
<evidence type="ECO:0000256" key="1">
    <source>
        <dbReference type="ARBA" id="ARBA00004123"/>
    </source>
</evidence>
<dbReference type="InterPro" id="IPR001356">
    <property type="entry name" value="HD"/>
</dbReference>
<dbReference type="InterPro" id="IPR052002">
    <property type="entry name" value="Even-skipped_HD"/>
</dbReference>
<evidence type="ECO:0000256" key="3">
    <source>
        <dbReference type="ARBA" id="ARBA00038449"/>
    </source>
</evidence>
<dbReference type="Pfam" id="PF00046">
    <property type="entry name" value="Homeodomain"/>
    <property type="match status" value="1"/>
</dbReference>
<evidence type="ECO:0000256" key="6">
    <source>
        <dbReference type="SAM" id="MobiDB-lite"/>
    </source>
</evidence>
<feature type="compositionally biased region" description="Polar residues" evidence="6">
    <location>
        <begin position="130"/>
        <end position="142"/>
    </location>
</feature>
<feature type="compositionally biased region" description="Low complexity" evidence="6">
    <location>
        <begin position="591"/>
        <end position="606"/>
    </location>
</feature>
<feature type="region of interest" description="Disordered" evidence="6">
    <location>
        <begin position="580"/>
        <end position="619"/>
    </location>
</feature>
<evidence type="ECO:0000256" key="4">
    <source>
        <dbReference type="PROSITE-ProRule" id="PRU00108"/>
    </source>
</evidence>
<comment type="subcellular location">
    <subcellularLocation>
        <location evidence="1 4 5">Nucleus</location>
    </subcellularLocation>
</comment>
<keyword evidence="2" id="KW-0217">Developmental protein</keyword>
<reference evidence="8 9" key="1">
    <citation type="submission" date="2023-03" db="EMBL/GenBank/DDBJ databases">
        <title>High-quality genome of Scylla paramamosain provides insights in environmental adaptation.</title>
        <authorList>
            <person name="Zhang L."/>
        </authorList>
    </citation>
    <scope>NUCLEOTIDE SEQUENCE [LARGE SCALE GENOMIC DNA]</scope>
    <source>
        <strain evidence="8">LZ_2023a</strain>
        <tissue evidence="8">Muscle</tissue>
    </source>
</reference>
<feature type="compositionally biased region" description="Basic and acidic residues" evidence="6">
    <location>
        <begin position="338"/>
        <end position="348"/>
    </location>
</feature>
<keyword evidence="4 5" id="KW-0539">Nucleus</keyword>
<feature type="compositionally biased region" description="Polar residues" evidence="6">
    <location>
        <begin position="290"/>
        <end position="302"/>
    </location>
</feature>
<dbReference type="EMBL" id="JARAKH010000049">
    <property type="protein sequence ID" value="KAK8376236.1"/>
    <property type="molecule type" value="Genomic_DNA"/>
</dbReference>
<sequence length="619" mass="66161">MWVVGVGTGVTRVGVLGKGDSVAWVQMEGYRVRVRVWRDGMKGEAVSWHSQCTSTAALHTGPPPAAMHRPAAHTALSIEPPPPLPRPAHTPLWQLRFAIIYKGRSGGQLAGPGGQVTSPAPGHTRRPCTPSFTPQVSSSRTPSFPPSIHPLSGRAQRRGAWRPRLVMERSRRDCSLLRLLGRPAGPSCPSEGAAMPVTPPHTPAASPAEPSPLTPLRLALHNLEDKHQLAGITPESRDVAPPTPFSSVPTHDPPPRHTLPLHTTSHHPHPHRPAPLLGEGVPAEPPDGSLHTTATSLASVTQPPEHPTDTSCRDPRHSPCQRDALAFSQHAATTLPESSRRQVEESPHRPPSVGSLRGGSQRGPEDLGGAASEAPLYQSGGNDHLPPAAATTDTTHDSGIRRYRTAFTREQVSRLEREFLRENYVSRPRRCELAAELNLPEATIKRLALAWPYWDSALAATLLHAAHPAPPLLHPLATSAPLTPHLSTHTVSSFLPAHFGLNPFLPPAHSPTQTPAPPLPLRPYPTLLLHSVPPAAQPLLASHDPRPSLAHTPTPPLPRPCLPPLPRSAACLWDASRDQADGTGKVVSVEASLSTSTPPSLTQATLGTDHSRRSSSPCP</sequence>
<dbReference type="PANTHER" id="PTHR46294">
    <property type="entry name" value="SEGMENTATION PROTEIN EVEN-SKIPPED"/>
    <property type="match status" value="1"/>
</dbReference>
<evidence type="ECO:0000256" key="2">
    <source>
        <dbReference type="ARBA" id="ARBA00022473"/>
    </source>
</evidence>
<dbReference type="Gene3D" id="1.10.10.60">
    <property type="entry name" value="Homeodomain-like"/>
    <property type="match status" value="1"/>
</dbReference>
<evidence type="ECO:0000313" key="8">
    <source>
        <dbReference type="EMBL" id="KAK8376236.1"/>
    </source>
</evidence>
<dbReference type="GO" id="GO:0000978">
    <property type="term" value="F:RNA polymerase II cis-regulatory region sequence-specific DNA binding"/>
    <property type="evidence" value="ECO:0007669"/>
    <property type="project" value="TreeGrafter"/>
</dbReference>
<comment type="caution">
    <text evidence="8">The sequence shown here is derived from an EMBL/GenBank/DDBJ whole genome shotgun (WGS) entry which is preliminary data.</text>
</comment>
<keyword evidence="4 5" id="KW-0371">Homeobox</keyword>
<evidence type="ECO:0000313" key="9">
    <source>
        <dbReference type="Proteomes" id="UP001487740"/>
    </source>
</evidence>
<dbReference type="PANTHER" id="PTHR46294:SF4">
    <property type="entry name" value="SEGMENTATION PROTEIN EVEN-SKIPPED"/>
    <property type="match status" value="1"/>
</dbReference>
<feature type="region of interest" description="Disordered" evidence="6">
    <location>
        <begin position="183"/>
        <end position="213"/>
    </location>
</feature>
<dbReference type="GO" id="GO:0005634">
    <property type="term" value="C:nucleus"/>
    <property type="evidence" value="ECO:0007669"/>
    <property type="project" value="UniProtKB-SubCell"/>
</dbReference>
<dbReference type="SMART" id="SM00389">
    <property type="entry name" value="HOX"/>
    <property type="match status" value="1"/>
</dbReference>
<feature type="domain" description="Homeobox" evidence="7">
    <location>
        <begin position="398"/>
        <end position="445"/>
    </location>
</feature>
<dbReference type="AlphaFoldDB" id="A0AAW0SN57"/>
<dbReference type="PROSITE" id="PS50071">
    <property type="entry name" value="HOMEOBOX_2"/>
    <property type="match status" value="1"/>
</dbReference>
<proteinExistence type="inferred from homology"/>
<feature type="region of interest" description="Disordered" evidence="6">
    <location>
        <begin position="537"/>
        <end position="561"/>
    </location>
</feature>
<feature type="DNA-binding region" description="Homeobox" evidence="4">
    <location>
        <begin position="400"/>
        <end position="446"/>
    </location>
</feature>
<evidence type="ECO:0000259" key="7">
    <source>
        <dbReference type="PROSITE" id="PS50071"/>
    </source>
</evidence>
<gene>
    <name evidence="8" type="ORF">O3P69_008734</name>
</gene>
<feature type="region of interest" description="Disordered" evidence="6">
    <location>
        <begin position="108"/>
        <end position="164"/>
    </location>
</feature>